<evidence type="ECO:0000313" key="2">
    <source>
        <dbReference type="Proteomes" id="UP000267250"/>
    </source>
</evidence>
<dbReference type="AlphaFoldDB" id="A0A3Q9HPD3"/>
<dbReference type="Pfam" id="PF02566">
    <property type="entry name" value="OsmC"/>
    <property type="match status" value="1"/>
</dbReference>
<dbReference type="PANTHER" id="PTHR34352:SF1">
    <property type="entry name" value="PROTEIN YHFA"/>
    <property type="match status" value="1"/>
</dbReference>
<dbReference type="SUPFAM" id="SSF82784">
    <property type="entry name" value="OsmC-like"/>
    <property type="match status" value="1"/>
</dbReference>
<dbReference type="Proteomes" id="UP000267250">
    <property type="component" value="Chromosome"/>
</dbReference>
<evidence type="ECO:0008006" key="3">
    <source>
        <dbReference type="Google" id="ProtNLM"/>
    </source>
</evidence>
<reference evidence="1 2" key="1">
    <citation type="submission" date="2016-07" db="EMBL/GenBank/DDBJ databases">
        <title>Genome and transcriptome analysis of iron-reducing fermentative bacteria Anoxybacter fermentans.</title>
        <authorList>
            <person name="Zeng X."/>
            <person name="Shao Z."/>
        </authorList>
    </citation>
    <scope>NUCLEOTIDE SEQUENCE [LARGE SCALE GENOMIC DNA]</scope>
    <source>
        <strain evidence="1 2">DY22613</strain>
    </source>
</reference>
<accession>A0A3Q9HPD3</accession>
<gene>
    <name evidence="1" type="ORF">BBF96_04215</name>
</gene>
<dbReference type="EMBL" id="CP016379">
    <property type="protein sequence ID" value="AZR72662.1"/>
    <property type="molecule type" value="Genomic_DNA"/>
</dbReference>
<evidence type="ECO:0000313" key="1">
    <source>
        <dbReference type="EMBL" id="AZR72662.1"/>
    </source>
</evidence>
<name>A0A3Q9HPD3_9FIRM</name>
<proteinExistence type="predicted"/>
<dbReference type="RefSeq" id="WP_164730897.1">
    <property type="nucleotide sequence ID" value="NZ_CP016379.1"/>
</dbReference>
<dbReference type="PANTHER" id="PTHR34352">
    <property type="entry name" value="PROTEIN YHFA"/>
    <property type="match status" value="1"/>
</dbReference>
<dbReference type="InterPro" id="IPR015946">
    <property type="entry name" value="KH_dom-like_a/b"/>
</dbReference>
<dbReference type="KEGG" id="aft:BBF96_04215"/>
<organism evidence="1 2">
    <name type="scientific">Anoxybacter fermentans</name>
    <dbReference type="NCBI Taxonomy" id="1323375"/>
    <lineage>
        <taxon>Bacteria</taxon>
        <taxon>Bacillati</taxon>
        <taxon>Bacillota</taxon>
        <taxon>Clostridia</taxon>
        <taxon>Halanaerobiales</taxon>
        <taxon>Anoxybacter</taxon>
    </lineage>
</organism>
<dbReference type="Gene3D" id="3.30.300.20">
    <property type="match status" value="1"/>
</dbReference>
<dbReference type="InterPro" id="IPR036102">
    <property type="entry name" value="OsmC/Ohrsf"/>
</dbReference>
<protein>
    <recommendedName>
        <fullName evidence="3">Osmotically inducible protein OsmC</fullName>
    </recommendedName>
</protein>
<keyword evidence="2" id="KW-1185">Reference proteome</keyword>
<dbReference type="InterPro" id="IPR003718">
    <property type="entry name" value="OsmC/Ohr_fam"/>
</dbReference>
<sequence>MAELKVKLTLQKEKGRGQMETEHGPTIPLAGTHDDYGVAPYQMLLGALGYCLYWTLRDIMVKQRIEFGEIEVEITGEKKKEGITHLDWAKVVFTIETDSKNQSKVEKALELAKKYCSIYYTLKQVAELDVTYKLR</sequence>